<evidence type="ECO:0000313" key="5">
    <source>
        <dbReference type="Proteomes" id="UP001231587"/>
    </source>
</evidence>
<dbReference type="Proteomes" id="UP001231587">
    <property type="component" value="Unassembled WGS sequence"/>
</dbReference>
<organism evidence="2 4">
    <name type="scientific">Formosa algae</name>
    <dbReference type="NCBI Taxonomy" id="225843"/>
    <lineage>
        <taxon>Bacteria</taxon>
        <taxon>Pseudomonadati</taxon>
        <taxon>Bacteroidota</taxon>
        <taxon>Flavobacteriia</taxon>
        <taxon>Flavobacteriales</taxon>
        <taxon>Flavobacteriaceae</taxon>
        <taxon>Formosa</taxon>
    </lineage>
</organism>
<gene>
    <name evidence="2" type="ORF">J2Z56_000363</name>
    <name evidence="3" type="ORF">J2Z57_001029</name>
</gene>
<feature type="chain" id="PRO_5040846827" evidence="1">
    <location>
        <begin position="22"/>
        <end position="303"/>
    </location>
</feature>
<dbReference type="AlphaFoldDB" id="A0A9X0YJL3"/>
<sequence length="303" mass="35577">MKRVLLLTMLASAFTFNSAVAQKSKSQDQEAIKSMCGCHEVTFNFAETFNYVNDSTYMPSETKHDKGLEWVELVEDSKDKIALQHLLIVGDPAHPHIVKHWRQDWEYENTDLYLYNGDNVWNYEGLTKDDVKGQWTQKVFQVDDSPRYEGSSSWVHVDGKSYWENTTTAPLPRREYTKRSDYNITLRRNRQEITKDGWIHDQDNDKVLREAGKEDVIIAQEKGYNTYTKVDDSKCVAAQDYWKKTSAKWALVRTKWDEVFARNKNLSLEEKVDNKQLYKYLFSDTEYQNEAEISEVIESFVKK</sequence>
<evidence type="ECO:0000256" key="1">
    <source>
        <dbReference type="SAM" id="SignalP"/>
    </source>
</evidence>
<feature type="signal peptide" evidence="1">
    <location>
        <begin position="1"/>
        <end position="21"/>
    </location>
</feature>
<evidence type="ECO:0000313" key="4">
    <source>
        <dbReference type="Proteomes" id="UP001138672"/>
    </source>
</evidence>
<dbReference type="InterPro" id="IPR046715">
    <property type="entry name" value="DUF6607"/>
</dbReference>
<keyword evidence="1" id="KW-0732">Signal</keyword>
<dbReference type="Pfam" id="PF20311">
    <property type="entry name" value="DUF6607"/>
    <property type="match status" value="1"/>
</dbReference>
<dbReference type="Proteomes" id="UP001138672">
    <property type="component" value="Unassembled WGS sequence"/>
</dbReference>
<protein>
    <submittedName>
        <fullName evidence="2">Uncharacterized protein</fullName>
    </submittedName>
</protein>
<accession>A0A9X0YJL3</accession>
<reference evidence="2" key="1">
    <citation type="submission" date="2021-03" db="EMBL/GenBank/DDBJ databases">
        <title>Genomic Encyclopedia of Type Strains, Phase IV (KMG-IV): sequencing the most valuable type-strain genomes for metagenomic binning, comparative biology and taxonomic classification.</title>
        <authorList>
            <person name="Goeker M."/>
        </authorList>
    </citation>
    <scope>NUCLEOTIDE SEQUENCE</scope>
    <source>
        <strain evidence="2">DSM 15523</strain>
        <strain evidence="3 5">DSM 16476</strain>
    </source>
</reference>
<dbReference type="EMBL" id="JAUSUU010000002">
    <property type="protein sequence ID" value="MDQ0334602.1"/>
    <property type="molecule type" value="Genomic_DNA"/>
</dbReference>
<comment type="caution">
    <text evidence="2">The sequence shown here is derived from an EMBL/GenBank/DDBJ whole genome shotgun (WGS) entry which is preliminary data.</text>
</comment>
<name>A0A9X0YJL3_9FLAO</name>
<proteinExistence type="predicted"/>
<evidence type="ECO:0000313" key="3">
    <source>
        <dbReference type="EMBL" id="MDQ0334602.1"/>
    </source>
</evidence>
<dbReference type="EMBL" id="JAGGJQ010000001">
    <property type="protein sequence ID" value="MBP1838467.1"/>
    <property type="molecule type" value="Genomic_DNA"/>
</dbReference>
<dbReference type="RefSeq" id="WP_057783450.1">
    <property type="nucleotide sequence ID" value="NZ_JAGGJQ010000001.1"/>
</dbReference>
<dbReference type="OrthoDB" id="8564954at2"/>
<evidence type="ECO:0000313" key="2">
    <source>
        <dbReference type="EMBL" id="MBP1838467.1"/>
    </source>
</evidence>
<keyword evidence="5" id="KW-1185">Reference proteome</keyword>